<sequence length="532" mass="59844">MVAIFVFSLLCACSGISVKPTQTAGVGQDVAEEPEFEFFAAEPDDDLTEQEYSALPEPTPGDLWDRIRAGFQLQIEYNDRIDAQLRWYARHPEYMERVAQRGERYMYHIVNQVEAKGLPTELALLPIVESAFDPFAYSHGRASGIWQFVPGTGKMLGLKQNWWYDGRRDVVASTDAALVYLENLNKRFDGDWLQALASYNSGSGNVSRAIRKNRKRGKPTDFWNLDLPRETEAYVPKLLALAILIKNPELYGLNLHSIPDQPYFVAVNTDSQIDLAQAADLAGLQMDDLYNLNPAFNRWATDPDGPHHLLVPFSSAEAFQAGLAQIPADHRVTWQRYTIRNGDTLSTIATKYNVSVRTLRAINDLSNNNIRAGKTLMVPVASADARHYSQSLTQRLHNRRSASAKTADGTRVDHQVTSGDSLWEIAKTYNVTPRQIARWNNMAPTDPIYPGQKLAIWTTLDEVQEIASNLQASKSVIRKVSYRVRKGDSLSRIASKFSLNVNDILRWNQLNPGKYLQPGQSLTLFVDVTKAR</sequence>
<dbReference type="InterPro" id="IPR000189">
    <property type="entry name" value="Transglyc_AS"/>
</dbReference>
<accession>C5BJA3</accession>
<reference evidence="3 4" key="1">
    <citation type="journal article" date="2009" name="PLoS ONE">
        <title>The complete genome of Teredinibacter turnerae T7901: an intracellular endosymbiont of marine wood-boring bivalves (shipworms).</title>
        <authorList>
            <person name="Yang J.C."/>
            <person name="Madupu R."/>
            <person name="Durkin A.S."/>
            <person name="Ekborg N.A."/>
            <person name="Pedamallu C.S."/>
            <person name="Hostetler J.B."/>
            <person name="Radune D."/>
            <person name="Toms B.S."/>
            <person name="Henrissat B."/>
            <person name="Coutinho P.M."/>
            <person name="Schwarz S."/>
            <person name="Field L."/>
            <person name="Trindade-Silva A.E."/>
            <person name="Soares C.A.G."/>
            <person name="Elshahawi S."/>
            <person name="Hanora A."/>
            <person name="Schmidt E.W."/>
            <person name="Haygood M.G."/>
            <person name="Posfai J."/>
            <person name="Benner J."/>
            <person name="Madinger C."/>
            <person name="Nove J."/>
            <person name="Anton B."/>
            <person name="Chaudhary K."/>
            <person name="Foster J."/>
            <person name="Holman A."/>
            <person name="Kumar S."/>
            <person name="Lessard P.A."/>
            <person name="Luyten Y.A."/>
            <person name="Slatko B."/>
            <person name="Wood N."/>
            <person name="Wu B."/>
            <person name="Teplitski M."/>
            <person name="Mougous J.D."/>
            <person name="Ward N."/>
            <person name="Eisen J.A."/>
            <person name="Badger J.H."/>
            <person name="Distel D.L."/>
        </authorList>
    </citation>
    <scope>NUCLEOTIDE SEQUENCE [LARGE SCALE GENOMIC DNA]</scope>
    <source>
        <strain evidence="4">ATCC 39867 / T7901</strain>
    </source>
</reference>
<dbReference type="Gene3D" id="1.10.530.10">
    <property type="match status" value="1"/>
</dbReference>
<dbReference type="InterPro" id="IPR008258">
    <property type="entry name" value="Transglycosylase_SLT_dom_1"/>
</dbReference>
<dbReference type="PANTHER" id="PTHR33734">
    <property type="entry name" value="LYSM DOMAIN-CONTAINING GPI-ANCHORED PROTEIN 2"/>
    <property type="match status" value="1"/>
</dbReference>
<dbReference type="CDD" id="cd16894">
    <property type="entry name" value="MltD-like"/>
    <property type="match status" value="1"/>
</dbReference>
<dbReference type="PROSITE" id="PS51782">
    <property type="entry name" value="LYSM"/>
    <property type="match status" value="3"/>
</dbReference>
<dbReference type="KEGG" id="ttu:TERTU_2108"/>
<dbReference type="PROSITE" id="PS00922">
    <property type="entry name" value="TRANSGLYCOSYLASE"/>
    <property type="match status" value="1"/>
</dbReference>
<dbReference type="AlphaFoldDB" id="C5BJA3"/>
<dbReference type="eggNOG" id="COG1388">
    <property type="taxonomic scope" value="Bacteria"/>
</dbReference>
<dbReference type="STRING" id="377629.TERTU_2108"/>
<dbReference type="eggNOG" id="COG0741">
    <property type="taxonomic scope" value="Bacteria"/>
</dbReference>
<dbReference type="GO" id="GO:0008932">
    <property type="term" value="F:lytic endotransglycosylase activity"/>
    <property type="evidence" value="ECO:0007669"/>
    <property type="project" value="TreeGrafter"/>
</dbReference>
<dbReference type="EMBL" id="CP001614">
    <property type="protein sequence ID" value="ACR14097.1"/>
    <property type="molecule type" value="Genomic_DNA"/>
</dbReference>
<dbReference type="InterPro" id="IPR036779">
    <property type="entry name" value="LysM_dom_sf"/>
</dbReference>
<dbReference type="Pfam" id="PF01464">
    <property type="entry name" value="SLT"/>
    <property type="match status" value="1"/>
</dbReference>
<protein>
    <submittedName>
        <fullName evidence="3">Lytic transglycosylase</fullName>
    </submittedName>
</protein>
<feature type="domain" description="LysM" evidence="2">
    <location>
        <begin position="480"/>
        <end position="524"/>
    </location>
</feature>
<dbReference type="GO" id="GO:0000270">
    <property type="term" value="P:peptidoglycan metabolic process"/>
    <property type="evidence" value="ECO:0007669"/>
    <property type="project" value="InterPro"/>
</dbReference>
<comment type="similarity">
    <text evidence="1">Belongs to the transglycosylase Slt family.</text>
</comment>
<dbReference type="PANTHER" id="PTHR33734:SF22">
    <property type="entry name" value="MEMBRANE-BOUND LYTIC MUREIN TRANSGLYCOSYLASE D"/>
    <property type="match status" value="1"/>
</dbReference>
<dbReference type="OrthoDB" id="9815002at2"/>
<evidence type="ECO:0000313" key="4">
    <source>
        <dbReference type="Proteomes" id="UP000009080"/>
    </source>
</evidence>
<dbReference type="CAZy" id="GH23">
    <property type="family name" value="Glycoside Hydrolase Family 23"/>
</dbReference>
<dbReference type="CDD" id="cd00118">
    <property type="entry name" value="LysM"/>
    <property type="match status" value="3"/>
</dbReference>
<dbReference type="SUPFAM" id="SSF53955">
    <property type="entry name" value="Lysozyme-like"/>
    <property type="match status" value="1"/>
</dbReference>
<dbReference type="SMART" id="SM00257">
    <property type="entry name" value="LysM"/>
    <property type="match status" value="3"/>
</dbReference>
<evidence type="ECO:0000256" key="1">
    <source>
        <dbReference type="ARBA" id="ARBA00007734"/>
    </source>
</evidence>
<dbReference type="Pfam" id="PF01476">
    <property type="entry name" value="LysM"/>
    <property type="match status" value="3"/>
</dbReference>
<dbReference type="Gene3D" id="3.10.350.10">
    <property type="entry name" value="LysM domain"/>
    <property type="match status" value="3"/>
</dbReference>
<gene>
    <name evidence="3" type="ordered locus">TERTU_2108</name>
</gene>
<dbReference type="GO" id="GO:0016020">
    <property type="term" value="C:membrane"/>
    <property type="evidence" value="ECO:0007669"/>
    <property type="project" value="InterPro"/>
</dbReference>
<dbReference type="InterPro" id="IPR018392">
    <property type="entry name" value="LysM"/>
</dbReference>
<feature type="domain" description="LysM" evidence="2">
    <location>
        <begin position="335"/>
        <end position="378"/>
    </location>
</feature>
<dbReference type="Proteomes" id="UP000009080">
    <property type="component" value="Chromosome"/>
</dbReference>
<evidence type="ECO:0000259" key="2">
    <source>
        <dbReference type="PROSITE" id="PS51782"/>
    </source>
</evidence>
<dbReference type="HOGENOM" id="CLU_009520_1_4_6"/>
<dbReference type="RefSeq" id="WP_015820213.1">
    <property type="nucleotide sequence ID" value="NC_012997.1"/>
</dbReference>
<keyword evidence="4" id="KW-1185">Reference proteome</keyword>
<name>C5BJA3_TERTT</name>
<dbReference type="SUPFAM" id="SSF54106">
    <property type="entry name" value="LysM domain"/>
    <property type="match status" value="3"/>
</dbReference>
<dbReference type="CAZy" id="CBM50">
    <property type="family name" value="Carbohydrate-Binding Module Family 50"/>
</dbReference>
<evidence type="ECO:0000313" key="3">
    <source>
        <dbReference type="EMBL" id="ACR14097.1"/>
    </source>
</evidence>
<proteinExistence type="inferred from homology"/>
<dbReference type="FunFam" id="1.10.530.10:FF:000004">
    <property type="entry name" value="Membrane-bound lytic murein transglycosylase D"/>
    <property type="match status" value="1"/>
</dbReference>
<feature type="domain" description="LysM" evidence="2">
    <location>
        <begin position="412"/>
        <end position="456"/>
    </location>
</feature>
<organism evidence="3 4">
    <name type="scientific">Teredinibacter turnerae (strain ATCC 39867 / T7901)</name>
    <dbReference type="NCBI Taxonomy" id="377629"/>
    <lineage>
        <taxon>Bacteria</taxon>
        <taxon>Pseudomonadati</taxon>
        <taxon>Pseudomonadota</taxon>
        <taxon>Gammaproteobacteria</taxon>
        <taxon>Cellvibrionales</taxon>
        <taxon>Cellvibrionaceae</taxon>
        <taxon>Teredinibacter</taxon>
    </lineage>
</organism>
<dbReference type="InterPro" id="IPR023346">
    <property type="entry name" value="Lysozyme-like_dom_sf"/>
</dbReference>